<evidence type="ECO:0000313" key="2">
    <source>
        <dbReference type="Proteomes" id="UP001057452"/>
    </source>
</evidence>
<dbReference type="Proteomes" id="UP001057452">
    <property type="component" value="Chromosome 1"/>
</dbReference>
<protein>
    <submittedName>
        <fullName evidence="1">Uncharacterized protein</fullName>
    </submittedName>
</protein>
<comment type="caution">
    <text evidence="1">The sequence shown here is derived from an EMBL/GenBank/DDBJ whole genome shotgun (WGS) entry which is preliminary data.</text>
</comment>
<keyword evidence="2" id="KW-1185">Reference proteome</keyword>
<reference evidence="1" key="1">
    <citation type="submission" date="2022-05" db="EMBL/GenBank/DDBJ databases">
        <title>Chromosome-level genome of Chaenocephalus aceratus.</title>
        <authorList>
            <person name="Park H."/>
        </authorList>
    </citation>
    <scope>NUCLEOTIDE SEQUENCE</scope>
    <source>
        <strain evidence="1">KU_202001</strain>
    </source>
</reference>
<evidence type="ECO:0000313" key="1">
    <source>
        <dbReference type="EMBL" id="KAI4832988.1"/>
    </source>
</evidence>
<proteinExistence type="predicted"/>
<organism evidence="1 2">
    <name type="scientific">Chaenocephalus aceratus</name>
    <name type="common">Blackfin icefish</name>
    <name type="synonym">Chaenichthys aceratus</name>
    <dbReference type="NCBI Taxonomy" id="36190"/>
    <lineage>
        <taxon>Eukaryota</taxon>
        <taxon>Metazoa</taxon>
        <taxon>Chordata</taxon>
        <taxon>Craniata</taxon>
        <taxon>Vertebrata</taxon>
        <taxon>Euteleostomi</taxon>
        <taxon>Actinopterygii</taxon>
        <taxon>Neopterygii</taxon>
        <taxon>Teleostei</taxon>
        <taxon>Neoteleostei</taxon>
        <taxon>Acanthomorphata</taxon>
        <taxon>Eupercaria</taxon>
        <taxon>Perciformes</taxon>
        <taxon>Notothenioidei</taxon>
        <taxon>Channichthyidae</taxon>
        <taxon>Chaenocephalus</taxon>
    </lineage>
</organism>
<name>A0ACB9Y076_CHAAC</name>
<dbReference type="EMBL" id="CM043785">
    <property type="protein sequence ID" value="KAI4832988.1"/>
    <property type="molecule type" value="Genomic_DNA"/>
</dbReference>
<accession>A0ACB9Y076</accession>
<gene>
    <name evidence="1" type="ORF">KUCAC02_015922</name>
</gene>
<sequence>MHVLLPEGPALYYIVALLFMVPFLLTELFCSVAIVRVLRRPGPGQEEKEGNRQKKRAVNIICMLLVMLVFNVVPFILMPFLKDVIKVGLTTTAFTRSTVGSSVQAVLERELKSEAV</sequence>